<dbReference type="GO" id="GO:0003677">
    <property type="term" value="F:DNA binding"/>
    <property type="evidence" value="ECO:0007669"/>
    <property type="project" value="UniProtKB-KW"/>
</dbReference>
<accession>A0A3N0E6Q9</accession>
<dbReference type="Gene3D" id="3.90.1150.10">
    <property type="entry name" value="Aspartate Aminotransferase, domain 1"/>
    <property type="match status" value="1"/>
</dbReference>
<dbReference type="RefSeq" id="WP_123202234.1">
    <property type="nucleotide sequence ID" value="NZ_RJMB01000016.1"/>
</dbReference>
<evidence type="ECO:0000313" key="7">
    <source>
        <dbReference type="EMBL" id="RNL83528.1"/>
    </source>
</evidence>
<comment type="caution">
    <text evidence="7">The sequence shown here is derived from an EMBL/GenBank/DDBJ whole genome shotgun (WGS) entry which is preliminary data.</text>
</comment>
<dbReference type="Gene3D" id="3.40.640.10">
    <property type="entry name" value="Type I PLP-dependent aspartate aminotransferase-like (Major domain)"/>
    <property type="match status" value="1"/>
</dbReference>
<dbReference type="InterPro" id="IPR000524">
    <property type="entry name" value="Tscrpt_reg_HTH_GntR"/>
</dbReference>
<sequence length="491" mass="53837">MVSSRSASELAEVLGDWPMGDGPLYLKLTEALRRAVNGGALAVGERLPSERALAAALVVSRTTVVTAYGQLRSEGLLDSVRGSGTRVSPGLAPARPDGWVPGGRGHSLYEGMLNGSDETISLACVGSEGLPEVAEAIRDVTAEDLPALMTESEYQPQGMYALRAAIAERYTAEGLPTHPDQIVVTTGAHQAIALVSSLYLRNGSPTLIESPSFSGCMDLLRAEGAEFLNVPLDRQGIDTVRVREVVRERTPHLMYVMPQYHNPTGTLMSPARRRELAEIAARHGIPVLEDFAYTGMRAPEEPPPISAYAPRDAEVVLVDSLSKTSWAGLRVGWLRAPVEIAERLARRKVLADLGTPLLDQAVAVRLLPQLDQLARQRSELLASRMAFLEERLRDALPDWEWRRPDGGSSLWVRMPDTDASVYAQVALRHGVELIPGPVMTPEKDAEFREYFRLPFRHDERTLDALVSRLARAWSDLARHGPCEETPMRLVV</sequence>
<dbReference type="SMART" id="SM00345">
    <property type="entry name" value="HTH_GNTR"/>
    <property type="match status" value="1"/>
</dbReference>
<protein>
    <submittedName>
        <fullName evidence="7">PLP-dependent aminotransferase family protein</fullName>
    </submittedName>
</protein>
<dbReference type="PANTHER" id="PTHR46577:SF1">
    <property type="entry name" value="HTH-TYPE TRANSCRIPTIONAL REGULATORY PROTEIN GABR"/>
    <property type="match status" value="1"/>
</dbReference>
<dbReference type="AlphaFoldDB" id="A0A3N0E6Q9"/>
<dbReference type="GO" id="GO:0008483">
    <property type="term" value="F:transaminase activity"/>
    <property type="evidence" value="ECO:0007669"/>
    <property type="project" value="UniProtKB-KW"/>
</dbReference>
<dbReference type="InterPro" id="IPR015422">
    <property type="entry name" value="PyrdxlP-dep_Trfase_small"/>
</dbReference>
<dbReference type="Gene3D" id="1.10.10.10">
    <property type="entry name" value="Winged helix-like DNA-binding domain superfamily/Winged helix DNA-binding domain"/>
    <property type="match status" value="1"/>
</dbReference>
<name>A0A3N0E6Q9_9ACTN</name>
<evidence type="ECO:0000256" key="4">
    <source>
        <dbReference type="ARBA" id="ARBA00023125"/>
    </source>
</evidence>
<dbReference type="CDD" id="cd07377">
    <property type="entry name" value="WHTH_GntR"/>
    <property type="match status" value="1"/>
</dbReference>
<dbReference type="PANTHER" id="PTHR46577">
    <property type="entry name" value="HTH-TYPE TRANSCRIPTIONAL REGULATORY PROTEIN GABR"/>
    <property type="match status" value="1"/>
</dbReference>
<dbReference type="EMBL" id="RJMB01000016">
    <property type="protein sequence ID" value="RNL83528.1"/>
    <property type="molecule type" value="Genomic_DNA"/>
</dbReference>
<dbReference type="SUPFAM" id="SSF46785">
    <property type="entry name" value="Winged helix' DNA-binding domain"/>
    <property type="match status" value="1"/>
</dbReference>
<evidence type="ECO:0000256" key="1">
    <source>
        <dbReference type="ARBA" id="ARBA00005384"/>
    </source>
</evidence>
<evidence type="ECO:0000256" key="3">
    <source>
        <dbReference type="ARBA" id="ARBA00023015"/>
    </source>
</evidence>
<dbReference type="InterPro" id="IPR015424">
    <property type="entry name" value="PyrdxlP-dep_Trfase"/>
</dbReference>
<dbReference type="InterPro" id="IPR036388">
    <property type="entry name" value="WH-like_DNA-bd_sf"/>
</dbReference>
<evidence type="ECO:0000313" key="8">
    <source>
        <dbReference type="Proteomes" id="UP000269198"/>
    </source>
</evidence>
<gene>
    <name evidence="7" type="ORF">EFW17_15680</name>
</gene>
<dbReference type="CDD" id="cd00609">
    <property type="entry name" value="AAT_like"/>
    <property type="match status" value="1"/>
</dbReference>
<evidence type="ECO:0000256" key="5">
    <source>
        <dbReference type="ARBA" id="ARBA00023163"/>
    </source>
</evidence>
<dbReference type="InterPro" id="IPR004839">
    <property type="entry name" value="Aminotransferase_I/II_large"/>
</dbReference>
<comment type="similarity">
    <text evidence="1">In the C-terminal section; belongs to the class-I pyridoxal-phosphate-dependent aminotransferase family.</text>
</comment>
<organism evidence="7 8">
    <name type="scientific">Halostreptopolyspora alba</name>
    <dbReference type="NCBI Taxonomy" id="2487137"/>
    <lineage>
        <taxon>Bacteria</taxon>
        <taxon>Bacillati</taxon>
        <taxon>Actinomycetota</taxon>
        <taxon>Actinomycetes</taxon>
        <taxon>Streptosporangiales</taxon>
        <taxon>Nocardiopsidaceae</taxon>
        <taxon>Halostreptopolyspora</taxon>
    </lineage>
</organism>
<feature type="domain" description="HTH gntR-type" evidence="6">
    <location>
        <begin position="22"/>
        <end position="90"/>
    </location>
</feature>
<evidence type="ECO:0000256" key="2">
    <source>
        <dbReference type="ARBA" id="ARBA00022898"/>
    </source>
</evidence>
<dbReference type="InterPro" id="IPR036390">
    <property type="entry name" value="WH_DNA-bd_sf"/>
</dbReference>
<reference evidence="7 8" key="1">
    <citation type="submission" date="2018-11" db="EMBL/GenBank/DDBJ databases">
        <title>The genome draft of YIM 96095.</title>
        <authorList>
            <person name="Tang S.-K."/>
            <person name="Chunyu W.-X."/>
            <person name="Feng Y.-Z."/>
        </authorList>
    </citation>
    <scope>NUCLEOTIDE SEQUENCE [LARGE SCALE GENOMIC DNA]</scope>
    <source>
        <strain evidence="7 8">YIM 96095</strain>
    </source>
</reference>
<keyword evidence="5" id="KW-0804">Transcription</keyword>
<evidence type="ECO:0000259" key="6">
    <source>
        <dbReference type="PROSITE" id="PS50949"/>
    </source>
</evidence>
<keyword evidence="7" id="KW-0032">Aminotransferase</keyword>
<dbReference type="SUPFAM" id="SSF53383">
    <property type="entry name" value="PLP-dependent transferases"/>
    <property type="match status" value="1"/>
</dbReference>
<dbReference type="OrthoDB" id="199743at2"/>
<dbReference type="Pfam" id="PF00392">
    <property type="entry name" value="GntR"/>
    <property type="match status" value="1"/>
</dbReference>
<keyword evidence="4" id="KW-0238">DNA-binding</keyword>
<dbReference type="InterPro" id="IPR051446">
    <property type="entry name" value="HTH_trans_reg/aminotransferase"/>
</dbReference>
<dbReference type="GO" id="GO:0003700">
    <property type="term" value="F:DNA-binding transcription factor activity"/>
    <property type="evidence" value="ECO:0007669"/>
    <property type="project" value="InterPro"/>
</dbReference>
<keyword evidence="2" id="KW-0663">Pyridoxal phosphate</keyword>
<dbReference type="Proteomes" id="UP000269198">
    <property type="component" value="Unassembled WGS sequence"/>
</dbReference>
<dbReference type="PRINTS" id="PR00035">
    <property type="entry name" value="HTHGNTR"/>
</dbReference>
<dbReference type="PROSITE" id="PS50949">
    <property type="entry name" value="HTH_GNTR"/>
    <property type="match status" value="1"/>
</dbReference>
<dbReference type="GO" id="GO:0030170">
    <property type="term" value="F:pyridoxal phosphate binding"/>
    <property type="evidence" value="ECO:0007669"/>
    <property type="project" value="InterPro"/>
</dbReference>
<keyword evidence="3" id="KW-0805">Transcription regulation</keyword>
<proteinExistence type="inferred from homology"/>
<dbReference type="InterPro" id="IPR015421">
    <property type="entry name" value="PyrdxlP-dep_Trfase_major"/>
</dbReference>
<dbReference type="Pfam" id="PF00155">
    <property type="entry name" value="Aminotran_1_2"/>
    <property type="match status" value="1"/>
</dbReference>
<keyword evidence="8" id="KW-1185">Reference proteome</keyword>
<keyword evidence="7" id="KW-0808">Transferase</keyword>